<dbReference type="OrthoDB" id="9808843at2"/>
<dbReference type="GO" id="GO:0000160">
    <property type="term" value="P:phosphorelay signal transduction system"/>
    <property type="evidence" value="ECO:0007669"/>
    <property type="project" value="InterPro"/>
</dbReference>
<dbReference type="PANTHER" id="PTHR44591">
    <property type="entry name" value="STRESS RESPONSE REGULATOR PROTEIN 1"/>
    <property type="match status" value="1"/>
</dbReference>
<proteinExistence type="predicted"/>
<dbReference type="InterPro" id="IPR001789">
    <property type="entry name" value="Sig_transdc_resp-reg_receiver"/>
</dbReference>
<dbReference type="Proteomes" id="UP000266302">
    <property type="component" value="Unassembled WGS sequence"/>
</dbReference>
<keyword evidence="1 2" id="KW-0597">Phosphoprotein</keyword>
<evidence type="ECO:0000256" key="2">
    <source>
        <dbReference type="PROSITE-ProRule" id="PRU00169"/>
    </source>
</evidence>
<dbReference type="GO" id="GO:0003723">
    <property type="term" value="F:RNA binding"/>
    <property type="evidence" value="ECO:0007669"/>
    <property type="project" value="InterPro"/>
</dbReference>
<dbReference type="AlphaFoldDB" id="A0A398C8S5"/>
<gene>
    <name evidence="5" type="ORF">D3F03_13575</name>
</gene>
<evidence type="ECO:0000313" key="6">
    <source>
        <dbReference type="Proteomes" id="UP000266302"/>
    </source>
</evidence>
<protein>
    <submittedName>
        <fullName evidence="5">Response regulator</fullName>
    </submittedName>
</protein>
<dbReference type="InterPro" id="IPR036388">
    <property type="entry name" value="WH-like_DNA-bd_sf"/>
</dbReference>
<dbReference type="SMART" id="SM01012">
    <property type="entry name" value="ANTAR"/>
    <property type="match status" value="1"/>
</dbReference>
<dbReference type="PIRSF" id="PIRSF036382">
    <property type="entry name" value="RR_antiterm"/>
    <property type="match status" value="1"/>
</dbReference>
<accession>A0A398C8S5</accession>
<evidence type="ECO:0000256" key="1">
    <source>
        <dbReference type="ARBA" id="ARBA00022553"/>
    </source>
</evidence>
<dbReference type="InterPro" id="IPR005561">
    <property type="entry name" value="ANTAR"/>
</dbReference>
<name>A0A398C8S5_9BURK</name>
<dbReference type="PROSITE" id="PS50110">
    <property type="entry name" value="RESPONSE_REGULATORY"/>
    <property type="match status" value="1"/>
</dbReference>
<dbReference type="PANTHER" id="PTHR44591:SF3">
    <property type="entry name" value="RESPONSE REGULATORY DOMAIN-CONTAINING PROTEIN"/>
    <property type="match status" value="1"/>
</dbReference>
<dbReference type="CDD" id="cd00156">
    <property type="entry name" value="REC"/>
    <property type="match status" value="1"/>
</dbReference>
<dbReference type="Gene3D" id="3.40.50.2300">
    <property type="match status" value="1"/>
</dbReference>
<feature type="modified residue" description="4-aspartylphosphate" evidence="2">
    <location>
        <position position="62"/>
    </location>
</feature>
<dbReference type="Pfam" id="PF00072">
    <property type="entry name" value="Response_reg"/>
    <property type="match status" value="1"/>
</dbReference>
<dbReference type="Pfam" id="PF03861">
    <property type="entry name" value="ANTAR"/>
    <property type="match status" value="1"/>
</dbReference>
<reference evidence="5 6" key="1">
    <citation type="submission" date="2018-09" db="EMBL/GenBank/DDBJ databases">
        <title>Draft genome of Simplicispira sp. NY-02.</title>
        <authorList>
            <person name="Im W.T."/>
        </authorList>
    </citation>
    <scope>NUCLEOTIDE SEQUENCE [LARGE SCALE GENOMIC DNA]</scope>
    <source>
        <strain evidence="5 6">NY-02</strain>
    </source>
</reference>
<dbReference type="SMART" id="SM00448">
    <property type="entry name" value="REC"/>
    <property type="match status" value="1"/>
</dbReference>
<dbReference type="EMBL" id="QXJC01000006">
    <property type="protein sequence ID" value="RID97557.1"/>
    <property type="molecule type" value="Genomic_DNA"/>
</dbReference>
<dbReference type="PROSITE" id="PS50921">
    <property type="entry name" value="ANTAR"/>
    <property type="match status" value="1"/>
</dbReference>
<sequence length="205" mass="22557">MTESASAPTPTHLLLVDDDRLILATLSSGLQDMGYQVSTAESVDDAEALLTGGLRPDLAIVDVRMPGRDGMELADRLRNLDHIPFLMLSAFSDTQNVERASGFGALGYLVKPMDVVQIRPTIEAALQRAQEIDQLRQSRAQLQEALDGDRSINVATGITMMQYRLPRTAAFELLRSAARSQRRKLAELAKEVIDTSDRLHTVTKP</sequence>
<evidence type="ECO:0000259" key="4">
    <source>
        <dbReference type="PROSITE" id="PS50921"/>
    </source>
</evidence>
<evidence type="ECO:0000259" key="3">
    <source>
        <dbReference type="PROSITE" id="PS50110"/>
    </source>
</evidence>
<dbReference type="RefSeq" id="WP_119109971.1">
    <property type="nucleotide sequence ID" value="NZ_QXJC01000006.1"/>
</dbReference>
<comment type="caution">
    <text evidence="5">The sequence shown here is derived from an EMBL/GenBank/DDBJ whole genome shotgun (WGS) entry which is preliminary data.</text>
</comment>
<dbReference type="InterPro" id="IPR050595">
    <property type="entry name" value="Bact_response_regulator"/>
</dbReference>
<evidence type="ECO:0000313" key="5">
    <source>
        <dbReference type="EMBL" id="RID97557.1"/>
    </source>
</evidence>
<dbReference type="InterPro" id="IPR008327">
    <property type="entry name" value="Sig_transdc_resp-reg_antiterm"/>
</dbReference>
<feature type="domain" description="Response regulatory" evidence="3">
    <location>
        <begin position="12"/>
        <end position="126"/>
    </location>
</feature>
<organism evidence="5 6">
    <name type="scientific">Simplicispira hankyongi</name>
    <dbReference type="NCBI Taxonomy" id="2315688"/>
    <lineage>
        <taxon>Bacteria</taxon>
        <taxon>Pseudomonadati</taxon>
        <taxon>Pseudomonadota</taxon>
        <taxon>Betaproteobacteria</taxon>
        <taxon>Burkholderiales</taxon>
        <taxon>Comamonadaceae</taxon>
        <taxon>Simplicispira</taxon>
    </lineage>
</organism>
<keyword evidence="6" id="KW-1185">Reference proteome</keyword>
<dbReference type="InterPro" id="IPR011006">
    <property type="entry name" value="CheY-like_superfamily"/>
</dbReference>
<feature type="domain" description="ANTAR" evidence="4">
    <location>
        <begin position="132"/>
        <end position="193"/>
    </location>
</feature>
<dbReference type="Gene3D" id="1.10.10.10">
    <property type="entry name" value="Winged helix-like DNA-binding domain superfamily/Winged helix DNA-binding domain"/>
    <property type="match status" value="1"/>
</dbReference>
<dbReference type="SUPFAM" id="SSF52172">
    <property type="entry name" value="CheY-like"/>
    <property type="match status" value="1"/>
</dbReference>